<dbReference type="EMBL" id="BMAU01021282">
    <property type="protein sequence ID" value="GFY08665.1"/>
    <property type="molecule type" value="Genomic_DNA"/>
</dbReference>
<evidence type="ECO:0000313" key="1">
    <source>
        <dbReference type="EMBL" id="GFY08665.1"/>
    </source>
</evidence>
<name>A0A8X6SC64_TRICX</name>
<protein>
    <submittedName>
        <fullName evidence="1">Uncharacterized protein</fullName>
    </submittedName>
</protein>
<dbReference type="AlphaFoldDB" id="A0A8X6SC64"/>
<proteinExistence type="predicted"/>
<gene>
    <name evidence="1" type="ORF">TNCV_810981</name>
</gene>
<comment type="caution">
    <text evidence="1">The sequence shown here is derived from an EMBL/GenBank/DDBJ whole genome shotgun (WGS) entry which is preliminary data.</text>
</comment>
<evidence type="ECO:0000313" key="2">
    <source>
        <dbReference type="Proteomes" id="UP000887159"/>
    </source>
</evidence>
<organism evidence="1 2">
    <name type="scientific">Trichonephila clavipes</name>
    <name type="common">Golden silk orbweaver</name>
    <name type="synonym">Nephila clavipes</name>
    <dbReference type="NCBI Taxonomy" id="2585209"/>
    <lineage>
        <taxon>Eukaryota</taxon>
        <taxon>Metazoa</taxon>
        <taxon>Ecdysozoa</taxon>
        <taxon>Arthropoda</taxon>
        <taxon>Chelicerata</taxon>
        <taxon>Arachnida</taxon>
        <taxon>Araneae</taxon>
        <taxon>Araneomorphae</taxon>
        <taxon>Entelegynae</taxon>
        <taxon>Araneoidea</taxon>
        <taxon>Nephilidae</taxon>
        <taxon>Trichonephila</taxon>
    </lineage>
</organism>
<accession>A0A8X6SC64</accession>
<dbReference type="Proteomes" id="UP000887159">
    <property type="component" value="Unassembled WGS sequence"/>
</dbReference>
<sequence length="74" mass="8357">MEKDETEINYLQLPYKNDGDNHTNLDGRLREGLMKEDLPEDCMTPGYSKDIANQLFCASGTNQTACQVLVVFIT</sequence>
<keyword evidence="2" id="KW-1185">Reference proteome</keyword>
<reference evidence="1" key="1">
    <citation type="submission" date="2020-08" db="EMBL/GenBank/DDBJ databases">
        <title>Multicomponent nature underlies the extraordinary mechanical properties of spider dragline silk.</title>
        <authorList>
            <person name="Kono N."/>
            <person name="Nakamura H."/>
            <person name="Mori M."/>
            <person name="Yoshida Y."/>
            <person name="Ohtoshi R."/>
            <person name="Malay A.D."/>
            <person name="Moran D.A.P."/>
            <person name="Tomita M."/>
            <person name="Numata K."/>
            <person name="Arakawa K."/>
        </authorList>
    </citation>
    <scope>NUCLEOTIDE SEQUENCE</scope>
</reference>